<dbReference type="AlphaFoldDB" id="A0AAE0L7W5"/>
<keyword evidence="3" id="KW-0689">Ribosomal protein</keyword>
<keyword evidence="9" id="KW-1185">Reference proteome</keyword>
<evidence type="ECO:0000256" key="6">
    <source>
        <dbReference type="ARBA" id="ARBA00035188"/>
    </source>
</evidence>
<gene>
    <name evidence="8" type="ORF">CYMTET_16865</name>
</gene>
<dbReference type="InterPro" id="IPR039927">
    <property type="entry name" value="Ribosomal_mL43"/>
</dbReference>
<evidence type="ECO:0000259" key="7">
    <source>
        <dbReference type="SMART" id="SM00916"/>
    </source>
</evidence>
<evidence type="ECO:0000256" key="4">
    <source>
        <dbReference type="ARBA" id="ARBA00023128"/>
    </source>
</evidence>
<evidence type="ECO:0000256" key="5">
    <source>
        <dbReference type="ARBA" id="ARBA00023274"/>
    </source>
</evidence>
<evidence type="ECO:0000313" key="8">
    <source>
        <dbReference type="EMBL" id="KAK3274985.1"/>
    </source>
</evidence>
<evidence type="ECO:0000256" key="2">
    <source>
        <dbReference type="ARBA" id="ARBA00006073"/>
    </source>
</evidence>
<sequence>MSVKGVLQLSKLTIQYCKFGGSSIGVRCFAEDILPRLQEEHPHIEVETAHRPGRHPKFYGLYAHGGVKSVSVRNYSVKEVLKAFNWLRTEDGHKVRKVRVLRQESKQPSIQGRWTPETWSN</sequence>
<dbReference type="EMBL" id="LGRX02007457">
    <property type="protein sequence ID" value="KAK3274985.1"/>
    <property type="molecule type" value="Genomic_DNA"/>
</dbReference>
<accession>A0AAE0L7W5</accession>
<organism evidence="8 9">
    <name type="scientific">Cymbomonas tetramitiformis</name>
    <dbReference type="NCBI Taxonomy" id="36881"/>
    <lineage>
        <taxon>Eukaryota</taxon>
        <taxon>Viridiplantae</taxon>
        <taxon>Chlorophyta</taxon>
        <taxon>Pyramimonadophyceae</taxon>
        <taxon>Pyramimonadales</taxon>
        <taxon>Pyramimonadaceae</taxon>
        <taxon>Cymbomonas</taxon>
    </lineage>
</organism>
<keyword evidence="4" id="KW-0496">Mitochondrion</keyword>
<comment type="similarity">
    <text evidence="2">Belongs to the mitochondrion-specific ribosomal protein mL43 family.</text>
</comment>
<dbReference type="Pfam" id="PF05047">
    <property type="entry name" value="L51_S25_CI-B8"/>
    <property type="match status" value="1"/>
</dbReference>
<dbReference type="PANTHER" id="PTHR21396:SF2">
    <property type="entry name" value="LARGE RIBOSOMAL SUBUNIT PROTEIN ML43"/>
    <property type="match status" value="1"/>
</dbReference>
<dbReference type="SUPFAM" id="SSF52833">
    <property type="entry name" value="Thioredoxin-like"/>
    <property type="match status" value="1"/>
</dbReference>
<name>A0AAE0L7W5_9CHLO</name>
<dbReference type="PANTHER" id="PTHR21396">
    <property type="entry name" value="39S RIBOSOMAL PROTEIN L43"/>
    <property type="match status" value="1"/>
</dbReference>
<proteinExistence type="inferred from homology"/>
<dbReference type="SMART" id="SM00916">
    <property type="entry name" value="L51_S25_CI-B8"/>
    <property type="match status" value="1"/>
</dbReference>
<evidence type="ECO:0000256" key="3">
    <source>
        <dbReference type="ARBA" id="ARBA00022980"/>
    </source>
</evidence>
<keyword evidence="5" id="KW-0687">Ribonucleoprotein</keyword>
<evidence type="ECO:0000313" key="9">
    <source>
        <dbReference type="Proteomes" id="UP001190700"/>
    </source>
</evidence>
<dbReference type="Gene3D" id="3.40.30.10">
    <property type="entry name" value="Glutaredoxin"/>
    <property type="match status" value="1"/>
</dbReference>
<dbReference type="GO" id="GO:0032543">
    <property type="term" value="P:mitochondrial translation"/>
    <property type="evidence" value="ECO:0007669"/>
    <property type="project" value="InterPro"/>
</dbReference>
<dbReference type="GO" id="GO:0003735">
    <property type="term" value="F:structural constituent of ribosome"/>
    <property type="evidence" value="ECO:0007669"/>
    <property type="project" value="InterPro"/>
</dbReference>
<dbReference type="GO" id="GO:0005762">
    <property type="term" value="C:mitochondrial large ribosomal subunit"/>
    <property type="evidence" value="ECO:0007669"/>
    <property type="project" value="TreeGrafter"/>
</dbReference>
<comment type="subcellular location">
    <subcellularLocation>
        <location evidence="1">Mitochondrion</location>
    </subcellularLocation>
</comment>
<dbReference type="Proteomes" id="UP001190700">
    <property type="component" value="Unassembled WGS sequence"/>
</dbReference>
<dbReference type="InterPro" id="IPR007741">
    <property type="entry name" value="Ribosomal_mL43/mS25/NADH_DH"/>
</dbReference>
<evidence type="ECO:0000256" key="1">
    <source>
        <dbReference type="ARBA" id="ARBA00004173"/>
    </source>
</evidence>
<dbReference type="InterPro" id="IPR036249">
    <property type="entry name" value="Thioredoxin-like_sf"/>
</dbReference>
<comment type="caution">
    <text evidence="8">The sequence shown here is derived from an EMBL/GenBank/DDBJ whole genome shotgun (WGS) entry which is preliminary data.</text>
</comment>
<feature type="domain" description="Ribosomal protein/NADH dehydrogenase" evidence="7">
    <location>
        <begin position="18"/>
        <end position="91"/>
    </location>
</feature>
<reference evidence="8 9" key="1">
    <citation type="journal article" date="2015" name="Genome Biol. Evol.">
        <title>Comparative Genomics of a Bacterivorous Green Alga Reveals Evolutionary Causalities and Consequences of Phago-Mixotrophic Mode of Nutrition.</title>
        <authorList>
            <person name="Burns J.A."/>
            <person name="Paasch A."/>
            <person name="Narechania A."/>
            <person name="Kim E."/>
        </authorList>
    </citation>
    <scope>NUCLEOTIDE SEQUENCE [LARGE SCALE GENOMIC DNA]</scope>
    <source>
        <strain evidence="8 9">PLY_AMNH</strain>
    </source>
</reference>
<protein>
    <recommendedName>
        <fullName evidence="6">Large ribosomal subunit protein mL43</fullName>
    </recommendedName>
</protein>